<evidence type="ECO:0000256" key="6">
    <source>
        <dbReference type="PIRSR" id="PIRSR637944-1"/>
    </source>
</evidence>
<proteinExistence type="inferred from homology"/>
<dbReference type="RefSeq" id="XP_069225450.1">
    <property type="nucleotide sequence ID" value="XM_069377563.1"/>
</dbReference>
<dbReference type="CDD" id="cd03013">
    <property type="entry name" value="PRX5_like"/>
    <property type="match status" value="1"/>
</dbReference>
<dbReference type="Proteomes" id="UP000803884">
    <property type="component" value="Unassembled WGS sequence"/>
</dbReference>
<keyword evidence="4 7" id="KW-0560">Oxidoreductase</keyword>
<evidence type="ECO:0000256" key="3">
    <source>
        <dbReference type="ARBA" id="ARBA00022862"/>
    </source>
</evidence>
<keyword evidence="3 7" id="KW-0049">Antioxidant</keyword>
<dbReference type="AlphaFoldDB" id="A0AB34KCP9"/>
<comment type="function">
    <text evidence="7">Thiol-specific peroxidase that catalyzes the reduction of hydrogen peroxide and organic hydroperoxides to water and alcohols, respectively. Plays a role in cell protection against oxidative stress by detoxifying peroxides.</text>
</comment>
<dbReference type="InterPro" id="IPR013740">
    <property type="entry name" value="Redoxin"/>
</dbReference>
<dbReference type="Gene3D" id="3.40.30.10">
    <property type="entry name" value="Glutaredoxin"/>
    <property type="match status" value="1"/>
</dbReference>
<dbReference type="PANTHER" id="PTHR10430">
    <property type="entry name" value="PEROXIREDOXIN"/>
    <property type="match status" value="1"/>
</dbReference>
<dbReference type="PANTHER" id="PTHR10430:SF39">
    <property type="entry name" value="PEROXISOMAL MEMBRANE ASSOCIATED PROTEIN 20"/>
    <property type="match status" value="1"/>
</dbReference>
<evidence type="ECO:0000256" key="1">
    <source>
        <dbReference type="ARBA" id="ARBA00010505"/>
    </source>
</evidence>
<evidence type="ECO:0000313" key="11">
    <source>
        <dbReference type="Proteomes" id="UP000803884"/>
    </source>
</evidence>
<keyword evidence="11" id="KW-1185">Reference proteome</keyword>
<evidence type="ECO:0000256" key="4">
    <source>
        <dbReference type="ARBA" id="ARBA00023002"/>
    </source>
</evidence>
<accession>A0AB34KCP9</accession>
<dbReference type="FunFam" id="3.40.30.10:FF:000159">
    <property type="entry name" value="Peroxiredoxin"/>
    <property type="match status" value="1"/>
</dbReference>
<dbReference type="GO" id="GO:0042744">
    <property type="term" value="P:hydrogen peroxide catabolic process"/>
    <property type="evidence" value="ECO:0007669"/>
    <property type="project" value="TreeGrafter"/>
</dbReference>
<feature type="active site" description="Cysteine sulfenic acid (-SOH) intermediate" evidence="6">
    <location>
        <position position="130"/>
    </location>
</feature>
<dbReference type="GO" id="GO:0005739">
    <property type="term" value="C:mitochondrion"/>
    <property type="evidence" value="ECO:0007669"/>
    <property type="project" value="TreeGrafter"/>
</dbReference>
<dbReference type="InterPro" id="IPR037944">
    <property type="entry name" value="PRX5-like"/>
</dbReference>
<gene>
    <name evidence="10" type="ORF">WHR41_08959</name>
</gene>
<dbReference type="GO" id="GO:0005777">
    <property type="term" value="C:peroxisome"/>
    <property type="evidence" value="ECO:0007669"/>
    <property type="project" value="TreeGrafter"/>
</dbReference>
<dbReference type="Pfam" id="PF08534">
    <property type="entry name" value="Redoxin"/>
    <property type="match status" value="1"/>
</dbReference>
<evidence type="ECO:0000259" key="9">
    <source>
        <dbReference type="PROSITE" id="PS51352"/>
    </source>
</evidence>
<dbReference type="GO" id="GO:0008379">
    <property type="term" value="F:thioredoxin peroxidase activity"/>
    <property type="evidence" value="ECO:0007669"/>
    <property type="project" value="InterPro"/>
</dbReference>
<dbReference type="InterPro" id="IPR036249">
    <property type="entry name" value="Thioredoxin-like_sf"/>
</dbReference>
<organism evidence="10 11">
    <name type="scientific">Cladosporium halotolerans</name>
    <dbReference type="NCBI Taxonomy" id="1052096"/>
    <lineage>
        <taxon>Eukaryota</taxon>
        <taxon>Fungi</taxon>
        <taxon>Dikarya</taxon>
        <taxon>Ascomycota</taxon>
        <taxon>Pezizomycotina</taxon>
        <taxon>Dothideomycetes</taxon>
        <taxon>Dothideomycetidae</taxon>
        <taxon>Cladosporiales</taxon>
        <taxon>Cladosporiaceae</taxon>
        <taxon>Cladosporium</taxon>
    </lineage>
</organism>
<evidence type="ECO:0000256" key="7">
    <source>
        <dbReference type="RuleBase" id="RU366011"/>
    </source>
</evidence>
<reference evidence="10 11" key="1">
    <citation type="journal article" date="2020" name="Microbiol. Resour. Announc.">
        <title>Draft Genome Sequence of a Cladosporium Species Isolated from the Mesophotic Ascidian Didemnum maculosum.</title>
        <authorList>
            <person name="Gioti A."/>
            <person name="Siaperas R."/>
            <person name="Nikolaivits E."/>
            <person name="Le Goff G."/>
            <person name="Ouazzani J."/>
            <person name="Kotoulas G."/>
            <person name="Topakas E."/>
        </authorList>
    </citation>
    <scope>NUCLEOTIDE SEQUENCE [LARGE SCALE GENOMIC DNA]</scope>
    <source>
        <strain evidence="10 11">TM138-S3</strain>
    </source>
</reference>
<sequence length="239" mass="24980">MAADVGASQRALAPKRDEPSPVYTDYATFTHLSPTSPPRTPVPILRIRTRRAKAKKNMFATRRFASAAPRAIGAARSFQSSARFNVAVGDSIPSVDLVESSPGNKVDLAKELKTGKGVVVGVPAAFSPACSSSHVPGYVNHPALKNAGKVFVVSVNDPFVMGAWATALDPTGSSGIRFLADPHGALTSALDLSFDSAAIFGNARSKRYALVVEDGKVVQAHVEPDNTGLNVSAAEKVLG</sequence>
<dbReference type="SUPFAM" id="SSF52833">
    <property type="entry name" value="Thioredoxin-like"/>
    <property type="match status" value="1"/>
</dbReference>
<comment type="similarity">
    <text evidence="1 7">Belongs to the peroxiredoxin family. Prx5 subfamily.</text>
</comment>
<dbReference type="InterPro" id="IPR013766">
    <property type="entry name" value="Thioredoxin_domain"/>
</dbReference>
<keyword evidence="5 7" id="KW-0676">Redox-active center</keyword>
<feature type="domain" description="Thioredoxin" evidence="9">
    <location>
        <begin position="86"/>
        <end position="239"/>
    </location>
</feature>
<dbReference type="GeneID" id="96010401"/>
<dbReference type="GO" id="GO:0034599">
    <property type="term" value="P:cellular response to oxidative stress"/>
    <property type="evidence" value="ECO:0007669"/>
    <property type="project" value="InterPro"/>
</dbReference>
<evidence type="ECO:0000313" key="10">
    <source>
        <dbReference type="EMBL" id="KAL1582343.1"/>
    </source>
</evidence>
<dbReference type="PROSITE" id="PS51352">
    <property type="entry name" value="THIOREDOXIN_2"/>
    <property type="match status" value="1"/>
</dbReference>
<feature type="region of interest" description="Disordered" evidence="8">
    <location>
        <begin position="1"/>
        <end position="21"/>
    </location>
</feature>
<evidence type="ECO:0000256" key="5">
    <source>
        <dbReference type="ARBA" id="ARBA00023284"/>
    </source>
</evidence>
<keyword evidence="2 7" id="KW-0575">Peroxidase</keyword>
<dbReference type="GO" id="GO:0005829">
    <property type="term" value="C:cytosol"/>
    <property type="evidence" value="ECO:0007669"/>
    <property type="project" value="TreeGrafter"/>
</dbReference>
<dbReference type="EMBL" id="JAAQHG020000053">
    <property type="protein sequence ID" value="KAL1582343.1"/>
    <property type="molecule type" value="Genomic_DNA"/>
</dbReference>
<evidence type="ECO:0000256" key="8">
    <source>
        <dbReference type="SAM" id="MobiDB-lite"/>
    </source>
</evidence>
<name>A0AB34KCP9_9PEZI</name>
<protein>
    <recommendedName>
        <fullName evidence="9">Thioredoxin domain-containing protein</fullName>
    </recommendedName>
</protein>
<dbReference type="GO" id="GO:0045454">
    <property type="term" value="P:cell redox homeostasis"/>
    <property type="evidence" value="ECO:0007669"/>
    <property type="project" value="TreeGrafter"/>
</dbReference>
<evidence type="ECO:0000256" key="2">
    <source>
        <dbReference type="ARBA" id="ARBA00022559"/>
    </source>
</evidence>
<comment type="caution">
    <text evidence="10">The sequence shown here is derived from an EMBL/GenBank/DDBJ whole genome shotgun (WGS) entry which is preliminary data.</text>
</comment>